<evidence type="ECO:0000256" key="5">
    <source>
        <dbReference type="ARBA" id="ARBA00023242"/>
    </source>
</evidence>
<dbReference type="PROSITE" id="PS00028">
    <property type="entry name" value="ZINC_FINGER_C2H2_1"/>
    <property type="match status" value="5"/>
</dbReference>
<feature type="binding site" evidence="8">
    <location>
        <position position="13"/>
    </location>
    <ligand>
        <name>Zn(2+)</name>
        <dbReference type="ChEBI" id="CHEBI:29105"/>
    </ligand>
</feature>
<evidence type="ECO:0000256" key="6">
    <source>
        <dbReference type="ARBA" id="ARBA00037948"/>
    </source>
</evidence>
<keyword evidence="13" id="KW-1185">Reference proteome</keyword>
<dbReference type="GO" id="GO:0008270">
    <property type="term" value="F:zinc ion binding"/>
    <property type="evidence" value="ECO:0007669"/>
    <property type="project" value="UniProtKB-UniRule"/>
</dbReference>
<feature type="domain" description="C2H2-type" evidence="10">
    <location>
        <begin position="350"/>
        <end position="378"/>
    </location>
</feature>
<dbReference type="SMART" id="SM00868">
    <property type="entry name" value="zf-AD"/>
    <property type="match status" value="1"/>
</dbReference>
<feature type="binding site" evidence="8">
    <location>
        <position position="59"/>
    </location>
    <ligand>
        <name>Zn(2+)</name>
        <dbReference type="ChEBI" id="CHEBI:29105"/>
    </ligand>
</feature>
<evidence type="ECO:0000256" key="2">
    <source>
        <dbReference type="ARBA" id="ARBA00022737"/>
    </source>
</evidence>
<dbReference type="GO" id="GO:0005634">
    <property type="term" value="C:nucleus"/>
    <property type="evidence" value="ECO:0007669"/>
    <property type="project" value="InterPro"/>
</dbReference>
<evidence type="ECO:0000256" key="8">
    <source>
        <dbReference type="PROSITE-ProRule" id="PRU01263"/>
    </source>
</evidence>
<keyword evidence="3 7" id="KW-0863">Zinc-finger</keyword>
<dbReference type="Pfam" id="PF00096">
    <property type="entry name" value="zf-C2H2"/>
    <property type="match status" value="4"/>
</dbReference>
<dbReference type="PROSITE" id="PS50157">
    <property type="entry name" value="ZINC_FINGER_C2H2_2"/>
    <property type="match status" value="6"/>
</dbReference>
<dbReference type="GO" id="GO:0000978">
    <property type="term" value="F:RNA polymerase II cis-regulatory region sequence-specific DNA binding"/>
    <property type="evidence" value="ECO:0007669"/>
    <property type="project" value="TreeGrafter"/>
</dbReference>
<comment type="similarity">
    <text evidence="6">Belongs to the snail C2H2-type zinc-finger protein family.</text>
</comment>
<evidence type="ECO:0000313" key="12">
    <source>
        <dbReference type="EMBL" id="KAK9751864.1"/>
    </source>
</evidence>
<feature type="binding site" evidence="8">
    <location>
        <position position="62"/>
    </location>
    <ligand>
        <name>Zn(2+)</name>
        <dbReference type="ChEBI" id="CHEBI:29105"/>
    </ligand>
</feature>
<feature type="binding site" evidence="8">
    <location>
        <position position="16"/>
    </location>
    <ligand>
        <name>Zn(2+)</name>
        <dbReference type="ChEBI" id="CHEBI:29105"/>
    </ligand>
</feature>
<organism evidence="12 13">
    <name type="scientific">Popillia japonica</name>
    <name type="common">Japanese beetle</name>
    <dbReference type="NCBI Taxonomy" id="7064"/>
    <lineage>
        <taxon>Eukaryota</taxon>
        <taxon>Metazoa</taxon>
        <taxon>Ecdysozoa</taxon>
        <taxon>Arthropoda</taxon>
        <taxon>Hexapoda</taxon>
        <taxon>Insecta</taxon>
        <taxon>Pterygota</taxon>
        <taxon>Neoptera</taxon>
        <taxon>Endopterygota</taxon>
        <taxon>Coleoptera</taxon>
        <taxon>Polyphaga</taxon>
        <taxon>Scarabaeiformia</taxon>
        <taxon>Scarabaeidae</taxon>
        <taxon>Rutelinae</taxon>
        <taxon>Popillia</taxon>
    </lineage>
</organism>
<evidence type="ECO:0000256" key="9">
    <source>
        <dbReference type="SAM" id="MobiDB-lite"/>
    </source>
</evidence>
<keyword evidence="4 8" id="KW-0862">Zinc</keyword>
<dbReference type="Gene3D" id="3.40.1800.20">
    <property type="match status" value="1"/>
</dbReference>
<dbReference type="PROSITE" id="PS51915">
    <property type="entry name" value="ZAD"/>
    <property type="match status" value="1"/>
</dbReference>
<dbReference type="PANTHER" id="PTHR24388:SF104">
    <property type="entry name" value="AT-RICH BINDING PROTEIN-RELATED"/>
    <property type="match status" value="1"/>
</dbReference>
<dbReference type="SUPFAM" id="SSF57667">
    <property type="entry name" value="beta-beta-alpha zinc fingers"/>
    <property type="match status" value="3"/>
</dbReference>
<feature type="domain" description="ZAD" evidence="11">
    <location>
        <begin position="11"/>
        <end position="86"/>
    </location>
</feature>
<keyword evidence="1 8" id="KW-0479">Metal-binding</keyword>
<evidence type="ECO:0000259" key="11">
    <source>
        <dbReference type="PROSITE" id="PS51915"/>
    </source>
</evidence>
<dbReference type="InterPro" id="IPR050527">
    <property type="entry name" value="Snail/Krueppel_Znf"/>
</dbReference>
<dbReference type="Gene3D" id="3.30.160.60">
    <property type="entry name" value="Classic Zinc Finger"/>
    <property type="match status" value="4"/>
</dbReference>
<evidence type="ECO:0000259" key="10">
    <source>
        <dbReference type="PROSITE" id="PS50157"/>
    </source>
</evidence>
<keyword evidence="5" id="KW-0539">Nucleus</keyword>
<dbReference type="Pfam" id="PF07776">
    <property type="entry name" value="zf-AD"/>
    <property type="match status" value="1"/>
</dbReference>
<evidence type="ECO:0000256" key="7">
    <source>
        <dbReference type="PROSITE-ProRule" id="PRU00042"/>
    </source>
</evidence>
<dbReference type="Proteomes" id="UP001458880">
    <property type="component" value="Unassembled WGS sequence"/>
</dbReference>
<feature type="domain" description="C2H2-type" evidence="10">
    <location>
        <begin position="267"/>
        <end position="294"/>
    </location>
</feature>
<feature type="domain" description="C2H2-type" evidence="10">
    <location>
        <begin position="294"/>
        <end position="321"/>
    </location>
</feature>
<dbReference type="GO" id="GO:0000981">
    <property type="term" value="F:DNA-binding transcription factor activity, RNA polymerase II-specific"/>
    <property type="evidence" value="ECO:0007669"/>
    <property type="project" value="TreeGrafter"/>
</dbReference>
<dbReference type="Pfam" id="PF13894">
    <property type="entry name" value="zf-C2H2_4"/>
    <property type="match status" value="1"/>
</dbReference>
<feature type="domain" description="C2H2-type" evidence="10">
    <location>
        <begin position="322"/>
        <end position="349"/>
    </location>
</feature>
<reference evidence="12 13" key="1">
    <citation type="journal article" date="2024" name="BMC Genomics">
        <title>De novo assembly and annotation of Popillia japonica's genome with initial clues to its potential as an invasive pest.</title>
        <authorList>
            <person name="Cucini C."/>
            <person name="Boschi S."/>
            <person name="Funari R."/>
            <person name="Cardaioli E."/>
            <person name="Iannotti N."/>
            <person name="Marturano G."/>
            <person name="Paoli F."/>
            <person name="Bruttini M."/>
            <person name="Carapelli A."/>
            <person name="Frati F."/>
            <person name="Nardi F."/>
        </authorList>
    </citation>
    <scope>NUCLEOTIDE SEQUENCE [LARGE SCALE GENOMIC DNA]</scope>
    <source>
        <strain evidence="12">DMR45628</strain>
    </source>
</reference>
<evidence type="ECO:0000256" key="1">
    <source>
        <dbReference type="ARBA" id="ARBA00022723"/>
    </source>
</evidence>
<dbReference type="AlphaFoldDB" id="A0AAW1MZN4"/>
<evidence type="ECO:0000313" key="13">
    <source>
        <dbReference type="Proteomes" id="UP001458880"/>
    </source>
</evidence>
<dbReference type="SMART" id="SM00355">
    <property type="entry name" value="ZnF_C2H2"/>
    <property type="match status" value="6"/>
</dbReference>
<feature type="domain" description="C2H2-type" evidence="10">
    <location>
        <begin position="239"/>
        <end position="266"/>
    </location>
</feature>
<sequence>MEVNINTTQQDLCRICSSEYENGINVFEEDGRRMYLQAKIRKYLYITISADDKLPKIICESCCRKLDGIHKFAMMAIKIQDKLNKLVVNATNNNTSGKCENKGLLHSYLTKGVKENKSQDLEVTEMEIRVDPMIVLQYSVLDDDDDDENGYSSDNSDSVDDKPTIANDIDEKSYYPCLACPKRFASDLSLQEHMSAHNFRSKRILLTNYDNSNAESQNQHIKEEIGESEHPENGNDLKFNCPICGKVISTKGNLKVHLETHRPKGKYACDICGRIFKTQCNLHRHKEYHEGIQFPCNVCGRVYPTNSTLRAHSITHSDLRPHKCPLCDKTFKRNQDLKFHINQHTGARPYQCPYCPKAFASSGNCFSHRKRMHPLEVERDRERAANIMR</sequence>
<dbReference type="PANTHER" id="PTHR24388">
    <property type="entry name" value="ZINC FINGER PROTEIN"/>
    <property type="match status" value="1"/>
</dbReference>
<accession>A0AAW1MZN4</accession>
<protein>
    <submittedName>
        <fullName evidence="12">Zinc finger, C2H2 type</fullName>
    </submittedName>
</protein>
<evidence type="ECO:0000256" key="3">
    <source>
        <dbReference type="ARBA" id="ARBA00022771"/>
    </source>
</evidence>
<dbReference type="InterPro" id="IPR036236">
    <property type="entry name" value="Znf_C2H2_sf"/>
</dbReference>
<feature type="domain" description="C2H2-type" evidence="10">
    <location>
        <begin position="175"/>
        <end position="202"/>
    </location>
</feature>
<keyword evidence="2" id="KW-0677">Repeat</keyword>
<proteinExistence type="inferred from homology"/>
<name>A0AAW1MZN4_POPJA</name>
<dbReference type="EMBL" id="JASPKY010000025">
    <property type="protein sequence ID" value="KAK9751864.1"/>
    <property type="molecule type" value="Genomic_DNA"/>
</dbReference>
<evidence type="ECO:0000256" key="4">
    <source>
        <dbReference type="ARBA" id="ARBA00022833"/>
    </source>
</evidence>
<comment type="caution">
    <text evidence="12">The sequence shown here is derived from an EMBL/GenBank/DDBJ whole genome shotgun (WGS) entry which is preliminary data.</text>
</comment>
<dbReference type="SUPFAM" id="SSF57716">
    <property type="entry name" value="Glucocorticoid receptor-like (DNA-binding domain)"/>
    <property type="match status" value="1"/>
</dbReference>
<gene>
    <name evidence="12" type="ORF">QE152_g4665</name>
</gene>
<feature type="region of interest" description="Disordered" evidence="9">
    <location>
        <begin position="144"/>
        <end position="165"/>
    </location>
</feature>
<dbReference type="FunFam" id="3.30.160.60:FF:000072">
    <property type="entry name" value="zinc finger protein 143 isoform X1"/>
    <property type="match status" value="1"/>
</dbReference>
<dbReference type="InterPro" id="IPR012934">
    <property type="entry name" value="Znf_AD"/>
</dbReference>
<dbReference type="InterPro" id="IPR013087">
    <property type="entry name" value="Znf_C2H2_type"/>
</dbReference>